<accession>A0ABN1Z0R6</accession>
<evidence type="ECO:0000256" key="6">
    <source>
        <dbReference type="SAM" id="Phobius"/>
    </source>
</evidence>
<dbReference type="InterPro" id="IPR036286">
    <property type="entry name" value="LexA/Signal_pep-like_sf"/>
</dbReference>
<evidence type="ECO:0000256" key="1">
    <source>
        <dbReference type="ARBA" id="ARBA00004370"/>
    </source>
</evidence>
<evidence type="ECO:0000256" key="4">
    <source>
        <dbReference type="ARBA" id="ARBA00023136"/>
    </source>
</evidence>
<gene>
    <name evidence="8" type="ORF">GCM10009640_20980</name>
</gene>
<evidence type="ECO:0000256" key="3">
    <source>
        <dbReference type="ARBA" id="ARBA00022989"/>
    </source>
</evidence>
<keyword evidence="9" id="KW-1185">Reference proteome</keyword>
<proteinExistence type="predicted"/>
<reference evidence="8 9" key="1">
    <citation type="journal article" date="2019" name="Int. J. Syst. Evol. Microbiol.">
        <title>The Global Catalogue of Microorganisms (GCM) 10K type strain sequencing project: providing services to taxonomists for standard genome sequencing and annotation.</title>
        <authorList>
            <consortium name="The Broad Institute Genomics Platform"/>
            <consortium name="The Broad Institute Genome Sequencing Center for Infectious Disease"/>
            <person name="Wu L."/>
            <person name="Ma J."/>
        </authorList>
    </citation>
    <scope>NUCLEOTIDE SEQUENCE [LARGE SCALE GENOMIC DNA]</scope>
    <source>
        <strain evidence="8 9">JCM 12398</strain>
    </source>
</reference>
<keyword evidence="2 6" id="KW-0812">Transmembrane</keyword>
<dbReference type="NCBIfam" id="TIGR02228">
    <property type="entry name" value="sigpep_I_arch"/>
    <property type="match status" value="1"/>
</dbReference>
<evidence type="ECO:0000313" key="9">
    <source>
        <dbReference type="Proteomes" id="UP001501266"/>
    </source>
</evidence>
<evidence type="ECO:0000313" key="8">
    <source>
        <dbReference type="EMBL" id="GAA1424541.1"/>
    </source>
</evidence>
<comment type="caution">
    <text evidence="8">The sequence shown here is derived from an EMBL/GenBank/DDBJ whole genome shotgun (WGS) entry which is preliminary data.</text>
</comment>
<protein>
    <recommendedName>
        <fullName evidence="5">Signal peptidase I</fullName>
        <ecNumber evidence="5">3.4.21.89</ecNumber>
    </recommendedName>
</protein>
<evidence type="ECO:0000256" key="5">
    <source>
        <dbReference type="NCBIfam" id="TIGR02228"/>
    </source>
</evidence>
<dbReference type="PANTHER" id="PTHR10806:SF6">
    <property type="entry name" value="SIGNAL PEPTIDASE COMPLEX CATALYTIC SUBUNIT SEC11"/>
    <property type="match status" value="1"/>
</dbReference>
<dbReference type="InterPro" id="IPR001733">
    <property type="entry name" value="Peptidase_S26B"/>
</dbReference>
<keyword evidence="3 6" id="KW-1133">Transmembrane helix</keyword>
<dbReference type="EC" id="3.4.21.89" evidence="5"/>
<dbReference type="EMBL" id="BAAAKK010000005">
    <property type="protein sequence ID" value="GAA1424541.1"/>
    <property type="molecule type" value="Genomic_DNA"/>
</dbReference>
<evidence type="ECO:0000259" key="7">
    <source>
        <dbReference type="Pfam" id="PF10502"/>
    </source>
</evidence>
<comment type="subcellular location">
    <subcellularLocation>
        <location evidence="1">Membrane</location>
    </subcellularLocation>
</comment>
<dbReference type="Proteomes" id="UP001501266">
    <property type="component" value="Unassembled WGS sequence"/>
</dbReference>
<feature type="transmembrane region" description="Helical" evidence="6">
    <location>
        <begin position="139"/>
        <end position="160"/>
    </location>
</feature>
<dbReference type="PANTHER" id="PTHR10806">
    <property type="entry name" value="SIGNAL PEPTIDASE COMPLEX CATALYTIC SUBUNIT SEC11"/>
    <property type="match status" value="1"/>
</dbReference>
<organism evidence="8 9">
    <name type="scientific">Agrococcus citreus</name>
    <dbReference type="NCBI Taxonomy" id="84643"/>
    <lineage>
        <taxon>Bacteria</taxon>
        <taxon>Bacillati</taxon>
        <taxon>Actinomycetota</taxon>
        <taxon>Actinomycetes</taxon>
        <taxon>Micrococcales</taxon>
        <taxon>Microbacteriaceae</taxon>
        <taxon>Agrococcus</taxon>
    </lineage>
</organism>
<dbReference type="CDD" id="cd06530">
    <property type="entry name" value="S26_SPase_I"/>
    <property type="match status" value="1"/>
</dbReference>
<evidence type="ECO:0000256" key="2">
    <source>
        <dbReference type="ARBA" id="ARBA00022692"/>
    </source>
</evidence>
<sequence>MRGLSAGLLLLVLGLGIVAVGVPAVTGSTPLSILTGSMTPTLPPGTLVVVKPTPVAEIQLGEVITFQLESGQPTLVTHRVIARSTDSASGEVRFTTQGDANDVADAAQVMPVQVQGTVWYSIPYLGWANQWVNGPAREWLVPIAAGALFCYAAVSIIGGFRARRRTKREGAATAVVREPARSSSPDA</sequence>
<dbReference type="Pfam" id="PF10502">
    <property type="entry name" value="Peptidase_S26"/>
    <property type="match status" value="1"/>
</dbReference>
<name>A0ABN1Z0R6_9MICO</name>
<feature type="domain" description="Peptidase S26" evidence="7">
    <location>
        <begin position="13"/>
        <end position="84"/>
    </location>
</feature>
<dbReference type="InterPro" id="IPR019533">
    <property type="entry name" value="Peptidase_S26"/>
</dbReference>
<dbReference type="SUPFAM" id="SSF51306">
    <property type="entry name" value="LexA/Signal peptidase"/>
    <property type="match status" value="1"/>
</dbReference>
<keyword evidence="4 6" id="KW-0472">Membrane</keyword>